<protein>
    <recommendedName>
        <fullName evidence="2">BTB domain-containing protein</fullName>
    </recommendedName>
</protein>
<accession>A0ABR3VE85</accession>
<dbReference type="CDD" id="cd18186">
    <property type="entry name" value="BTB_POZ_ZBTB_KLHL-like"/>
    <property type="match status" value="1"/>
</dbReference>
<evidence type="ECO:0000256" key="1">
    <source>
        <dbReference type="SAM" id="MobiDB-lite"/>
    </source>
</evidence>
<dbReference type="InterPro" id="IPR011333">
    <property type="entry name" value="SKP1/BTB/POZ_sf"/>
</dbReference>
<organism evidence="3 4">
    <name type="scientific">Humicola insolens</name>
    <name type="common">Soft-rot fungus</name>
    <dbReference type="NCBI Taxonomy" id="85995"/>
    <lineage>
        <taxon>Eukaryota</taxon>
        <taxon>Fungi</taxon>
        <taxon>Dikarya</taxon>
        <taxon>Ascomycota</taxon>
        <taxon>Pezizomycotina</taxon>
        <taxon>Sordariomycetes</taxon>
        <taxon>Sordariomycetidae</taxon>
        <taxon>Sordariales</taxon>
        <taxon>Chaetomiaceae</taxon>
        <taxon>Mycothermus</taxon>
    </lineage>
</organism>
<evidence type="ECO:0000313" key="4">
    <source>
        <dbReference type="Proteomes" id="UP001583172"/>
    </source>
</evidence>
<dbReference type="Proteomes" id="UP001583172">
    <property type="component" value="Unassembled WGS sequence"/>
</dbReference>
<dbReference type="InterPro" id="IPR000210">
    <property type="entry name" value="BTB/POZ_dom"/>
</dbReference>
<name>A0ABR3VE85_HUMIN</name>
<dbReference type="SUPFAM" id="SSF54695">
    <property type="entry name" value="POZ domain"/>
    <property type="match status" value="1"/>
</dbReference>
<dbReference type="Pfam" id="PF00651">
    <property type="entry name" value="BTB"/>
    <property type="match status" value="1"/>
</dbReference>
<feature type="domain" description="BTB" evidence="2">
    <location>
        <begin position="30"/>
        <end position="121"/>
    </location>
</feature>
<dbReference type="EMBL" id="JAZGSY010000130">
    <property type="protein sequence ID" value="KAL1840022.1"/>
    <property type="molecule type" value="Genomic_DNA"/>
</dbReference>
<comment type="caution">
    <text evidence="3">The sequence shown here is derived from an EMBL/GenBank/DDBJ whole genome shotgun (WGS) entry which is preliminary data.</text>
</comment>
<sequence>MTMDDAQTSGDSSGPTPPHEDPISIDPDGDLILRVGVDFSRQQFKVCSSTMRRASPVWKAMLFGPWKEAKPAAGTWIVDLPEDDADRLRVLLDILHGNFDAVPEKIDDVLHLAKTLDIADKYDMISRIRPTPDM</sequence>
<proteinExistence type="predicted"/>
<keyword evidence="4" id="KW-1185">Reference proteome</keyword>
<gene>
    <name evidence="3" type="ORF">VTJ49DRAFT_893</name>
</gene>
<dbReference type="Gene3D" id="3.30.710.10">
    <property type="entry name" value="Potassium Channel Kv1.1, Chain A"/>
    <property type="match status" value="1"/>
</dbReference>
<feature type="region of interest" description="Disordered" evidence="1">
    <location>
        <begin position="1"/>
        <end position="27"/>
    </location>
</feature>
<feature type="compositionally biased region" description="Polar residues" evidence="1">
    <location>
        <begin position="1"/>
        <end position="14"/>
    </location>
</feature>
<evidence type="ECO:0000259" key="2">
    <source>
        <dbReference type="Pfam" id="PF00651"/>
    </source>
</evidence>
<evidence type="ECO:0000313" key="3">
    <source>
        <dbReference type="EMBL" id="KAL1840022.1"/>
    </source>
</evidence>
<reference evidence="3 4" key="1">
    <citation type="journal article" date="2024" name="Commun. Biol.">
        <title>Comparative genomic analysis of thermophilic fungi reveals convergent evolutionary adaptations and gene losses.</title>
        <authorList>
            <person name="Steindorff A.S."/>
            <person name="Aguilar-Pontes M.V."/>
            <person name="Robinson A.J."/>
            <person name="Andreopoulos B."/>
            <person name="LaButti K."/>
            <person name="Kuo A."/>
            <person name="Mondo S."/>
            <person name="Riley R."/>
            <person name="Otillar R."/>
            <person name="Haridas S."/>
            <person name="Lipzen A."/>
            <person name="Grimwood J."/>
            <person name="Schmutz J."/>
            <person name="Clum A."/>
            <person name="Reid I.D."/>
            <person name="Moisan M.C."/>
            <person name="Butler G."/>
            <person name="Nguyen T.T.M."/>
            <person name="Dewar K."/>
            <person name="Conant G."/>
            <person name="Drula E."/>
            <person name="Henrissat B."/>
            <person name="Hansel C."/>
            <person name="Singer S."/>
            <person name="Hutchinson M.I."/>
            <person name="de Vries R.P."/>
            <person name="Natvig D.O."/>
            <person name="Powell A.J."/>
            <person name="Tsang A."/>
            <person name="Grigoriev I.V."/>
        </authorList>
    </citation>
    <scope>NUCLEOTIDE SEQUENCE [LARGE SCALE GENOMIC DNA]</scope>
    <source>
        <strain evidence="3 4">CBS 620.91</strain>
    </source>
</reference>